<dbReference type="HOGENOM" id="CLU_1360609_0_0_1"/>
<proteinExistence type="predicted"/>
<dbReference type="InParanoid" id="B0CZD1"/>
<evidence type="ECO:0000313" key="2">
    <source>
        <dbReference type="Proteomes" id="UP000001194"/>
    </source>
</evidence>
<keyword evidence="2" id="KW-1185">Reference proteome</keyword>
<dbReference type="AlphaFoldDB" id="B0CZD1"/>
<organism evidence="2">
    <name type="scientific">Laccaria bicolor (strain S238N-H82 / ATCC MYA-4686)</name>
    <name type="common">Bicoloured deceiver</name>
    <name type="synonym">Laccaria laccata var. bicolor</name>
    <dbReference type="NCBI Taxonomy" id="486041"/>
    <lineage>
        <taxon>Eukaryota</taxon>
        <taxon>Fungi</taxon>
        <taxon>Dikarya</taxon>
        <taxon>Basidiomycota</taxon>
        <taxon>Agaricomycotina</taxon>
        <taxon>Agaricomycetes</taxon>
        <taxon>Agaricomycetidae</taxon>
        <taxon>Agaricales</taxon>
        <taxon>Agaricineae</taxon>
        <taxon>Hydnangiaceae</taxon>
        <taxon>Laccaria</taxon>
    </lineage>
</organism>
<name>B0CZD1_LACBS</name>
<dbReference type="Proteomes" id="UP000001194">
    <property type="component" value="Unassembled WGS sequence"/>
</dbReference>
<dbReference type="GeneID" id="6072456"/>
<evidence type="ECO:0000313" key="1">
    <source>
        <dbReference type="EMBL" id="EDR12128.1"/>
    </source>
</evidence>
<reference evidence="1 2" key="1">
    <citation type="journal article" date="2008" name="Nature">
        <title>The genome of Laccaria bicolor provides insights into mycorrhizal symbiosis.</title>
        <authorList>
            <person name="Martin F."/>
            <person name="Aerts A."/>
            <person name="Ahren D."/>
            <person name="Brun A."/>
            <person name="Danchin E.G.J."/>
            <person name="Duchaussoy F."/>
            <person name="Gibon J."/>
            <person name="Kohler A."/>
            <person name="Lindquist E."/>
            <person name="Pereda V."/>
            <person name="Salamov A."/>
            <person name="Shapiro H.J."/>
            <person name="Wuyts J."/>
            <person name="Blaudez D."/>
            <person name="Buee M."/>
            <person name="Brokstein P."/>
            <person name="Canbaeck B."/>
            <person name="Cohen D."/>
            <person name="Courty P.E."/>
            <person name="Coutinho P.M."/>
            <person name="Delaruelle C."/>
            <person name="Detter J.C."/>
            <person name="Deveau A."/>
            <person name="DiFazio S."/>
            <person name="Duplessis S."/>
            <person name="Fraissinet-Tachet L."/>
            <person name="Lucic E."/>
            <person name="Frey-Klett P."/>
            <person name="Fourrey C."/>
            <person name="Feussner I."/>
            <person name="Gay G."/>
            <person name="Grimwood J."/>
            <person name="Hoegger P.J."/>
            <person name="Jain P."/>
            <person name="Kilaru S."/>
            <person name="Labbe J."/>
            <person name="Lin Y.C."/>
            <person name="Legue V."/>
            <person name="Le Tacon F."/>
            <person name="Marmeisse R."/>
            <person name="Melayah D."/>
            <person name="Montanini B."/>
            <person name="Muratet M."/>
            <person name="Nehls U."/>
            <person name="Niculita-Hirzel H."/>
            <person name="Oudot-Le Secq M.P."/>
            <person name="Peter M."/>
            <person name="Quesneville H."/>
            <person name="Rajashekar B."/>
            <person name="Reich M."/>
            <person name="Rouhier N."/>
            <person name="Schmutz J."/>
            <person name="Yin T."/>
            <person name="Chalot M."/>
            <person name="Henrissat B."/>
            <person name="Kuees U."/>
            <person name="Lucas S."/>
            <person name="Van de Peer Y."/>
            <person name="Podila G.K."/>
            <person name="Polle A."/>
            <person name="Pukkila P.J."/>
            <person name="Richardson P.M."/>
            <person name="Rouze P."/>
            <person name="Sanders I.R."/>
            <person name="Stajich J.E."/>
            <person name="Tunlid A."/>
            <person name="Tuskan G."/>
            <person name="Grigoriev I.V."/>
        </authorList>
    </citation>
    <scope>NUCLEOTIDE SEQUENCE [LARGE SCALE GENOMIC DNA]</scope>
    <source>
        <strain evidence="2">S238N-H82 / ATCC MYA-4686</strain>
    </source>
</reference>
<dbReference type="RefSeq" id="XP_001876392.1">
    <property type="nucleotide sequence ID" value="XM_001876357.1"/>
</dbReference>
<protein>
    <submittedName>
        <fullName evidence="1">Predicted protein</fullName>
    </submittedName>
</protein>
<dbReference type="EMBL" id="DS547094">
    <property type="protein sequence ID" value="EDR12128.1"/>
    <property type="molecule type" value="Genomic_DNA"/>
</dbReference>
<gene>
    <name evidence="1" type="ORF">LACBIDRAFT_323177</name>
</gene>
<accession>B0CZD1</accession>
<sequence>MSLLSESGGIQAHSRGFRSIPVDSGPFLWNLMESSRMDPFLQEYAGIKKLQKTGPRWFGLVPSISGTHHALFLETSLLYFTSYETPAPTKRANFKFMRNPKIFFGFHPAAVLPSTIVVESETRVPQHVAMKLQETPPLKHASTPKADLEQFLDQAPATREGDISPDADFTWYFYSKNLKMTLSLPCSLVPILNGEEEDNSL</sequence>
<dbReference type="KEGG" id="lbc:LACBIDRAFT_323177"/>